<evidence type="ECO:0000313" key="1">
    <source>
        <dbReference type="EMBL" id="TFK68530.1"/>
    </source>
</evidence>
<keyword evidence="2" id="KW-1185">Reference proteome</keyword>
<accession>A0ACD3ART4</accession>
<gene>
    <name evidence="1" type="ORF">BDN72DRAFT_841570</name>
</gene>
<dbReference type="EMBL" id="ML208349">
    <property type="protein sequence ID" value="TFK68530.1"/>
    <property type="molecule type" value="Genomic_DNA"/>
</dbReference>
<evidence type="ECO:0000313" key="2">
    <source>
        <dbReference type="Proteomes" id="UP000308600"/>
    </source>
</evidence>
<organism evidence="1 2">
    <name type="scientific">Pluteus cervinus</name>
    <dbReference type="NCBI Taxonomy" id="181527"/>
    <lineage>
        <taxon>Eukaryota</taxon>
        <taxon>Fungi</taxon>
        <taxon>Dikarya</taxon>
        <taxon>Basidiomycota</taxon>
        <taxon>Agaricomycotina</taxon>
        <taxon>Agaricomycetes</taxon>
        <taxon>Agaricomycetidae</taxon>
        <taxon>Agaricales</taxon>
        <taxon>Pluteineae</taxon>
        <taxon>Pluteaceae</taxon>
        <taxon>Pluteus</taxon>
    </lineage>
</organism>
<dbReference type="Proteomes" id="UP000308600">
    <property type="component" value="Unassembled WGS sequence"/>
</dbReference>
<reference evidence="1 2" key="1">
    <citation type="journal article" date="2019" name="Nat. Ecol. Evol.">
        <title>Megaphylogeny resolves global patterns of mushroom evolution.</title>
        <authorList>
            <person name="Varga T."/>
            <person name="Krizsan K."/>
            <person name="Foldi C."/>
            <person name="Dima B."/>
            <person name="Sanchez-Garcia M."/>
            <person name="Sanchez-Ramirez S."/>
            <person name="Szollosi G.J."/>
            <person name="Szarkandi J.G."/>
            <person name="Papp V."/>
            <person name="Albert L."/>
            <person name="Andreopoulos W."/>
            <person name="Angelini C."/>
            <person name="Antonin V."/>
            <person name="Barry K.W."/>
            <person name="Bougher N.L."/>
            <person name="Buchanan P."/>
            <person name="Buyck B."/>
            <person name="Bense V."/>
            <person name="Catcheside P."/>
            <person name="Chovatia M."/>
            <person name="Cooper J."/>
            <person name="Damon W."/>
            <person name="Desjardin D."/>
            <person name="Finy P."/>
            <person name="Geml J."/>
            <person name="Haridas S."/>
            <person name="Hughes K."/>
            <person name="Justo A."/>
            <person name="Karasinski D."/>
            <person name="Kautmanova I."/>
            <person name="Kiss B."/>
            <person name="Kocsube S."/>
            <person name="Kotiranta H."/>
            <person name="LaButti K.M."/>
            <person name="Lechner B.E."/>
            <person name="Liimatainen K."/>
            <person name="Lipzen A."/>
            <person name="Lukacs Z."/>
            <person name="Mihaltcheva S."/>
            <person name="Morgado L.N."/>
            <person name="Niskanen T."/>
            <person name="Noordeloos M.E."/>
            <person name="Ohm R.A."/>
            <person name="Ortiz-Santana B."/>
            <person name="Ovrebo C."/>
            <person name="Racz N."/>
            <person name="Riley R."/>
            <person name="Savchenko A."/>
            <person name="Shiryaev A."/>
            <person name="Soop K."/>
            <person name="Spirin V."/>
            <person name="Szebenyi C."/>
            <person name="Tomsovsky M."/>
            <person name="Tulloss R.E."/>
            <person name="Uehling J."/>
            <person name="Grigoriev I.V."/>
            <person name="Vagvolgyi C."/>
            <person name="Papp T."/>
            <person name="Martin F.M."/>
            <person name="Miettinen O."/>
            <person name="Hibbett D.S."/>
            <person name="Nagy L.G."/>
        </authorList>
    </citation>
    <scope>NUCLEOTIDE SEQUENCE [LARGE SCALE GENOMIC DNA]</scope>
    <source>
        <strain evidence="1 2">NL-1719</strain>
    </source>
</reference>
<protein>
    <submittedName>
        <fullName evidence="1">Uncharacterized protein</fullName>
    </submittedName>
</protein>
<name>A0ACD3ART4_9AGAR</name>
<proteinExistence type="predicted"/>
<sequence>MGYELRTEVDLSCTQRWTPYAYGAKKPARCASRIRLMVGPNSLIDYQPRWDNYSTDPEVKDVA</sequence>